<dbReference type="AlphaFoldDB" id="A0A1H2X7S5"/>
<dbReference type="InterPro" id="IPR000073">
    <property type="entry name" value="AB_hydrolase_1"/>
</dbReference>
<dbReference type="STRING" id="1058.SAMN05421783_11037"/>
<dbReference type="SUPFAM" id="SSF53474">
    <property type="entry name" value="alpha/beta-Hydrolases"/>
    <property type="match status" value="1"/>
</dbReference>
<dbReference type="InterPro" id="IPR029058">
    <property type="entry name" value="AB_hydrolase_fold"/>
</dbReference>
<dbReference type="Proteomes" id="UP000198816">
    <property type="component" value="Unassembled WGS sequence"/>
</dbReference>
<dbReference type="PANTHER" id="PTHR43689">
    <property type="entry name" value="HYDROLASE"/>
    <property type="match status" value="1"/>
</dbReference>
<protein>
    <submittedName>
        <fullName evidence="2">Pimeloyl-ACP methyl ester carboxylesterase</fullName>
    </submittedName>
</protein>
<accession>A0A1H2X7S5</accession>
<dbReference type="PANTHER" id="PTHR43689:SF8">
    <property type="entry name" value="ALPHA_BETA-HYDROLASES SUPERFAMILY PROTEIN"/>
    <property type="match status" value="1"/>
</dbReference>
<dbReference type="Pfam" id="PF00561">
    <property type="entry name" value="Abhydrolase_1"/>
    <property type="match status" value="1"/>
</dbReference>
<dbReference type="Gene3D" id="3.40.50.1820">
    <property type="entry name" value="alpha/beta hydrolase"/>
    <property type="match status" value="1"/>
</dbReference>
<reference evidence="3" key="1">
    <citation type="submission" date="2016-10" db="EMBL/GenBank/DDBJ databases">
        <authorList>
            <person name="Varghese N."/>
            <person name="Submissions S."/>
        </authorList>
    </citation>
    <scope>NUCLEOTIDE SEQUENCE [LARGE SCALE GENOMIC DNA]</scope>
    <source>
        <strain evidence="3">DSM 217</strain>
    </source>
</reference>
<feature type="domain" description="AB hydrolase-1" evidence="1">
    <location>
        <begin position="80"/>
        <end position="318"/>
    </location>
</feature>
<organism evidence="2 3">
    <name type="scientific">Thiocapsa roseopersicina</name>
    <dbReference type="NCBI Taxonomy" id="1058"/>
    <lineage>
        <taxon>Bacteria</taxon>
        <taxon>Pseudomonadati</taxon>
        <taxon>Pseudomonadota</taxon>
        <taxon>Gammaproteobacteria</taxon>
        <taxon>Chromatiales</taxon>
        <taxon>Chromatiaceae</taxon>
        <taxon>Thiocapsa</taxon>
    </lineage>
</organism>
<dbReference type="PRINTS" id="PR00111">
    <property type="entry name" value="ABHYDROLASE"/>
</dbReference>
<evidence type="ECO:0000313" key="3">
    <source>
        <dbReference type="Proteomes" id="UP000198816"/>
    </source>
</evidence>
<dbReference type="GO" id="GO:0003824">
    <property type="term" value="F:catalytic activity"/>
    <property type="evidence" value="ECO:0007669"/>
    <property type="project" value="InterPro"/>
</dbReference>
<gene>
    <name evidence="2" type="ORF">SAMN05421783_11037</name>
</gene>
<name>A0A1H2X7S5_THIRO</name>
<evidence type="ECO:0000313" key="2">
    <source>
        <dbReference type="EMBL" id="SDW88309.1"/>
    </source>
</evidence>
<dbReference type="OrthoDB" id="9779853at2"/>
<dbReference type="PRINTS" id="PR00412">
    <property type="entry name" value="EPOXHYDRLASE"/>
</dbReference>
<proteinExistence type="predicted"/>
<dbReference type="RefSeq" id="WP_093032022.1">
    <property type="nucleotide sequence ID" value="NZ_FNNZ01000010.1"/>
</dbReference>
<dbReference type="EMBL" id="FNNZ01000010">
    <property type="protein sequence ID" value="SDW88309.1"/>
    <property type="molecule type" value="Genomic_DNA"/>
</dbReference>
<dbReference type="InterPro" id="IPR000639">
    <property type="entry name" value="Epox_hydrolase-like"/>
</dbReference>
<keyword evidence="3" id="KW-1185">Reference proteome</keyword>
<sequence length="336" mass="35589">MLRILLRVLAGLVVLVVLAVVAGPFLISGKPSDGLASNAEAASADSRFVGIPFAGTAGLAVHYLEQSSPVSSRAPSDATAFLLLHGFTFNAWTWQPVLDTFAARGRAVAYDQLPYGLSAKPMRAAWEGPNPYSKDAAITQLFAVMDALGLERAVLVGNSSGGTLALEAALAHPERVSALILVAPWVYATRPTLPEWLASLPQMRRLSLLIARKLGENGALLDLSYADSSKVTEARRAQFGIHTRVAGWDLAWGELLALSLSAPVTVSAHLAEVKIPVLLVSGETDRLVPIEDSRRVAAALPDATFAVIEGCGHVPQEECPEAFEAVVGEWLDAQGL</sequence>
<evidence type="ECO:0000259" key="1">
    <source>
        <dbReference type="Pfam" id="PF00561"/>
    </source>
</evidence>